<feature type="transmembrane region" description="Helical" evidence="1">
    <location>
        <begin position="7"/>
        <end position="26"/>
    </location>
</feature>
<evidence type="ECO:0000259" key="2">
    <source>
        <dbReference type="PROSITE" id="PS50093"/>
    </source>
</evidence>
<evidence type="ECO:0000313" key="4">
    <source>
        <dbReference type="Proteomes" id="UP001172083"/>
    </source>
</evidence>
<dbReference type="CDD" id="cd00146">
    <property type="entry name" value="PKD"/>
    <property type="match status" value="1"/>
</dbReference>
<dbReference type="SMART" id="SM00089">
    <property type="entry name" value="PKD"/>
    <property type="match status" value="2"/>
</dbReference>
<protein>
    <submittedName>
        <fullName evidence="3">PKD domain-containing protein</fullName>
    </submittedName>
</protein>
<sequence>MGNLIRLLAYLANITILFLFMTFILSCGDDDEETESGAADFSPTEQKILVGGQVNFQDRSTGDVSALSWEFEGGSPGTSTDLNPVVTYNQPGSFNVTLTATDARGDKTTKDGVIEVLAEAMADFTADVTTIDVDGQVIFTASPSDPMEGLTWNWSFEGGIPATSTESTVTVTYILPGKFDASLTVSNELSTDTELKTEFITVVAAPGTVQCFPTETTGSDGTSSSFTYDIDFRWQRLDEFLNDDLVDYLLASYTDDRLDKVEKFDALNQLVTTETFLYNDDGQVSRYSLFDETGAPQFFTDFTYEAGSENPITSITQQSDGIGGFTAFDVTYEYDDNDNVSLETFNFFGTNTLVLTVAYEYDDKNNPFNTLKFAPPPIGNNINNIISIITRDADGNEVDKKTFELTYNPEGYPATTKQTNFDLSTVTFTNSYNCPED</sequence>
<comment type="caution">
    <text evidence="3">The sequence shown here is derived from an EMBL/GenBank/DDBJ whole genome shotgun (WGS) entry which is preliminary data.</text>
</comment>
<accession>A0ABT8L9M2</accession>
<keyword evidence="4" id="KW-1185">Reference proteome</keyword>
<dbReference type="PROSITE" id="PS51257">
    <property type="entry name" value="PROKAR_LIPOPROTEIN"/>
    <property type="match status" value="1"/>
</dbReference>
<keyword evidence="1" id="KW-0812">Transmembrane</keyword>
<dbReference type="Gene3D" id="2.60.40.10">
    <property type="entry name" value="Immunoglobulins"/>
    <property type="match status" value="2"/>
</dbReference>
<dbReference type="SUPFAM" id="SSF49299">
    <property type="entry name" value="PKD domain"/>
    <property type="match status" value="2"/>
</dbReference>
<dbReference type="Pfam" id="PF18911">
    <property type="entry name" value="PKD_4"/>
    <property type="match status" value="1"/>
</dbReference>
<organism evidence="3 4">
    <name type="scientific">Agaribacillus aureus</name>
    <dbReference type="NCBI Taxonomy" id="3051825"/>
    <lineage>
        <taxon>Bacteria</taxon>
        <taxon>Pseudomonadati</taxon>
        <taxon>Bacteroidota</taxon>
        <taxon>Cytophagia</taxon>
        <taxon>Cytophagales</taxon>
        <taxon>Splendidivirgaceae</taxon>
        <taxon>Agaribacillus</taxon>
    </lineage>
</organism>
<dbReference type="InterPro" id="IPR022409">
    <property type="entry name" value="PKD/Chitinase_dom"/>
</dbReference>
<name>A0ABT8L9M2_9BACT</name>
<gene>
    <name evidence="3" type="ORF">QQ020_17085</name>
</gene>
<dbReference type="InterPro" id="IPR000601">
    <property type="entry name" value="PKD_dom"/>
</dbReference>
<dbReference type="RefSeq" id="WP_346759128.1">
    <property type="nucleotide sequence ID" value="NZ_JAUJEB010000003.1"/>
</dbReference>
<dbReference type="InterPro" id="IPR013783">
    <property type="entry name" value="Ig-like_fold"/>
</dbReference>
<keyword evidence="1" id="KW-0472">Membrane</keyword>
<reference evidence="3" key="1">
    <citation type="submission" date="2023-06" db="EMBL/GenBank/DDBJ databases">
        <title>Genomic of Agaribacillus aureum.</title>
        <authorList>
            <person name="Wang G."/>
        </authorList>
    </citation>
    <scope>NUCLEOTIDE SEQUENCE</scope>
    <source>
        <strain evidence="3">BMA12</strain>
    </source>
</reference>
<dbReference type="EMBL" id="JAUJEB010000003">
    <property type="protein sequence ID" value="MDN5213791.1"/>
    <property type="molecule type" value="Genomic_DNA"/>
</dbReference>
<evidence type="ECO:0000313" key="3">
    <source>
        <dbReference type="EMBL" id="MDN5213791.1"/>
    </source>
</evidence>
<proteinExistence type="predicted"/>
<dbReference type="PROSITE" id="PS50093">
    <property type="entry name" value="PKD"/>
    <property type="match status" value="2"/>
</dbReference>
<keyword evidence="1" id="KW-1133">Transmembrane helix</keyword>
<dbReference type="InterPro" id="IPR035986">
    <property type="entry name" value="PKD_dom_sf"/>
</dbReference>
<evidence type="ECO:0000256" key="1">
    <source>
        <dbReference type="SAM" id="Phobius"/>
    </source>
</evidence>
<feature type="domain" description="PKD" evidence="2">
    <location>
        <begin position="145"/>
        <end position="190"/>
    </location>
</feature>
<dbReference type="Proteomes" id="UP001172083">
    <property type="component" value="Unassembled WGS sequence"/>
</dbReference>
<dbReference type="Pfam" id="PF00801">
    <property type="entry name" value="PKD"/>
    <property type="match status" value="1"/>
</dbReference>
<feature type="domain" description="PKD" evidence="2">
    <location>
        <begin position="37"/>
        <end position="121"/>
    </location>
</feature>